<evidence type="ECO:0000313" key="5">
    <source>
        <dbReference type="EMBL" id="TCK23056.1"/>
    </source>
</evidence>
<keyword evidence="6" id="KW-1185">Reference proteome</keyword>
<protein>
    <submittedName>
        <fullName evidence="5">Dolichol-phosphate mannosyltransferase</fullName>
    </submittedName>
</protein>
<reference evidence="5 6" key="1">
    <citation type="submission" date="2019-03" db="EMBL/GenBank/DDBJ databases">
        <title>Sequencing the genomes of 1000 actinobacteria strains.</title>
        <authorList>
            <person name="Klenk H.-P."/>
        </authorList>
    </citation>
    <scope>NUCLEOTIDE SEQUENCE [LARGE SCALE GENOMIC DNA]</scope>
    <source>
        <strain evidence="5 6">DSM 44969</strain>
    </source>
</reference>
<evidence type="ECO:0000256" key="2">
    <source>
        <dbReference type="ARBA" id="ARBA00022676"/>
    </source>
</evidence>
<keyword evidence="3 5" id="KW-0808">Transferase</keyword>
<dbReference type="OrthoDB" id="9810303at2"/>
<dbReference type="InterPro" id="IPR029044">
    <property type="entry name" value="Nucleotide-diphossugar_trans"/>
</dbReference>
<dbReference type="PANTHER" id="PTHR43398">
    <property type="entry name" value="DOLICHOL-PHOSPHATE MANNOSYLTRANSFERASE SUBUNIT 1"/>
    <property type="match status" value="1"/>
</dbReference>
<evidence type="ECO:0000256" key="3">
    <source>
        <dbReference type="ARBA" id="ARBA00022679"/>
    </source>
</evidence>
<evidence type="ECO:0000313" key="6">
    <source>
        <dbReference type="Proteomes" id="UP000295560"/>
    </source>
</evidence>
<dbReference type="GO" id="GO:0016020">
    <property type="term" value="C:membrane"/>
    <property type="evidence" value="ECO:0007669"/>
    <property type="project" value="GOC"/>
</dbReference>
<dbReference type="FunFam" id="3.90.550.10:FF:000122">
    <property type="entry name" value="Dolichol-phosphate mannosyltransferase subunit 1"/>
    <property type="match status" value="1"/>
</dbReference>
<dbReference type="Proteomes" id="UP000295560">
    <property type="component" value="Unassembled WGS sequence"/>
</dbReference>
<keyword evidence="2 5" id="KW-0328">Glycosyltransferase</keyword>
<dbReference type="Gene3D" id="3.90.550.10">
    <property type="entry name" value="Spore Coat Polysaccharide Biosynthesis Protein SpsA, Chain A"/>
    <property type="match status" value="1"/>
</dbReference>
<gene>
    <name evidence="5" type="ORF">EV378_7067</name>
</gene>
<dbReference type="EMBL" id="SMFZ01000002">
    <property type="protein sequence ID" value="TCK23056.1"/>
    <property type="molecule type" value="Genomic_DNA"/>
</dbReference>
<feature type="domain" description="Glycosyltransferase 2-like" evidence="4">
    <location>
        <begin position="10"/>
        <end position="174"/>
    </location>
</feature>
<dbReference type="GO" id="GO:0004582">
    <property type="term" value="F:dolichyl-phosphate beta-D-mannosyltransferase activity"/>
    <property type="evidence" value="ECO:0007669"/>
    <property type="project" value="InterPro"/>
</dbReference>
<dbReference type="InterPro" id="IPR001173">
    <property type="entry name" value="Glyco_trans_2-like"/>
</dbReference>
<dbReference type="PANTHER" id="PTHR43398:SF1">
    <property type="entry name" value="DOLICHOL-PHOSPHATE MANNOSYLTRANSFERASE SUBUNIT 1"/>
    <property type="match status" value="1"/>
</dbReference>
<accession>A0A4V2PI34</accession>
<dbReference type="InterPro" id="IPR039528">
    <property type="entry name" value="DPM1-like"/>
</dbReference>
<dbReference type="SUPFAM" id="SSF53448">
    <property type="entry name" value="Nucleotide-diphospho-sugar transferases"/>
    <property type="match status" value="1"/>
</dbReference>
<dbReference type="GO" id="GO:0009247">
    <property type="term" value="P:glycolipid biosynthetic process"/>
    <property type="evidence" value="ECO:0007669"/>
    <property type="project" value="TreeGrafter"/>
</dbReference>
<proteinExistence type="inferred from homology"/>
<comment type="similarity">
    <text evidence="1">Belongs to the glycosyltransferase 2 family.</text>
</comment>
<organism evidence="5 6">
    <name type="scientific">Pseudonocardia endophytica</name>
    <dbReference type="NCBI Taxonomy" id="401976"/>
    <lineage>
        <taxon>Bacteria</taxon>
        <taxon>Bacillati</taxon>
        <taxon>Actinomycetota</taxon>
        <taxon>Actinomycetes</taxon>
        <taxon>Pseudonocardiales</taxon>
        <taxon>Pseudonocardiaceae</taxon>
        <taxon>Pseudonocardia</taxon>
    </lineage>
</organism>
<evidence type="ECO:0000259" key="4">
    <source>
        <dbReference type="Pfam" id="PF00535"/>
    </source>
</evidence>
<dbReference type="Pfam" id="PF00535">
    <property type="entry name" value="Glycos_transf_2"/>
    <property type="match status" value="1"/>
</dbReference>
<name>A0A4V2PI34_PSEEN</name>
<dbReference type="RefSeq" id="WP_132432342.1">
    <property type="nucleotide sequence ID" value="NZ_SMFZ01000002.1"/>
</dbReference>
<evidence type="ECO:0000256" key="1">
    <source>
        <dbReference type="ARBA" id="ARBA00006739"/>
    </source>
</evidence>
<dbReference type="AlphaFoldDB" id="A0A4V2PI34"/>
<comment type="caution">
    <text evidence="5">The sequence shown here is derived from an EMBL/GenBank/DDBJ whole genome shotgun (WGS) entry which is preliminary data.</text>
</comment>
<sequence>MAEPPGPVLVVIPTYEEADNLGPTLARLHASVPEADVLVVDDASPDGTGRLADSLADADERVRVLHRPAKSGLGAAYLAGFGHALRGEHQVVVEMDADGSHAPEDLPALLHAIDDADVVLGSRYVPGGRVVNWPAHRKLLSRGGNLYSRLALGVPIRDITGGYRVYRRQVLEELHLDSVSSQGYCFQVDMAWRAVQAGFRVREVAITFTERTRGASKMNGSIVAEALWKVTCWGAAARFSRQLPPDPVDPLAEDPVRA</sequence>
<dbReference type="CDD" id="cd06442">
    <property type="entry name" value="DPM1_like"/>
    <property type="match status" value="1"/>
</dbReference>